<evidence type="ECO:0000256" key="1">
    <source>
        <dbReference type="SAM" id="MobiDB-lite"/>
    </source>
</evidence>
<reference evidence="2" key="1">
    <citation type="submission" date="2020-02" db="EMBL/GenBank/DDBJ databases">
        <authorList>
            <person name="Meier V. D."/>
        </authorList>
    </citation>
    <scope>NUCLEOTIDE SEQUENCE</scope>
    <source>
        <strain evidence="2">AVDCRST_MAG89</strain>
    </source>
</reference>
<protein>
    <submittedName>
        <fullName evidence="2">FKBP-type peptidyl-prolyl cis-trans isomerase SlyD</fullName>
        <ecNumber evidence="2">5.2.1.8</ecNumber>
    </submittedName>
</protein>
<feature type="region of interest" description="Disordered" evidence="1">
    <location>
        <begin position="45"/>
        <end position="96"/>
    </location>
</feature>
<dbReference type="GO" id="GO:0003755">
    <property type="term" value="F:peptidyl-prolyl cis-trans isomerase activity"/>
    <property type="evidence" value="ECO:0007669"/>
    <property type="project" value="UniProtKB-EC"/>
</dbReference>
<accession>A0A6J4MC24</accession>
<sequence length="96" mass="10236">GYRGRRPERQDGGGVLQGLAAQRPRVRFALLRHAVLVQARCQLGHPGLRRGNHGDEGGRQAPDGHSARAGLRRYGGGKHPGQLHPRLRGDAGVGAV</sequence>
<feature type="non-terminal residue" evidence="2">
    <location>
        <position position="96"/>
    </location>
</feature>
<feature type="non-terminal residue" evidence="2">
    <location>
        <position position="1"/>
    </location>
</feature>
<dbReference type="EMBL" id="CADCTV010000655">
    <property type="protein sequence ID" value="CAA9351373.1"/>
    <property type="molecule type" value="Genomic_DNA"/>
</dbReference>
<dbReference type="AlphaFoldDB" id="A0A6J4MC24"/>
<organism evidence="2">
    <name type="scientific">uncultured Gemmatimonadota bacterium</name>
    <dbReference type="NCBI Taxonomy" id="203437"/>
    <lineage>
        <taxon>Bacteria</taxon>
        <taxon>Pseudomonadati</taxon>
        <taxon>Gemmatimonadota</taxon>
        <taxon>environmental samples</taxon>
    </lineage>
</organism>
<gene>
    <name evidence="2" type="ORF">AVDCRST_MAG89-3144</name>
</gene>
<dbReference type="EC" id="5.2.1.8" evidence="2"/>
<proteinExistence type="predicted"/>
<keyword evidence="2" id="KW-0413">Isomerase</keyword>
<name>A0A6J4MC24_9BACT</name>
<evidence type="ECO:0000313" key="2">
    <source>
        <dbReference type="EMBL" id="CAA9351373.1"/>
    </source>
</evidence>